<dbReference type="RefSeq" id="WP_324277648.1">
    <property type="nucleotide sequence ID" value="NZ_CP141261.1"/>
</dbReference>
<gene>
    <name evidence="2" type="ORF">U6N30_13355</name>
</gene>
<evidence type="ECO:0000313" key="2">
    <source>
        <dbReference type="EMBL" id="WRL66334.1"/>
    </source>
</evidence>
<sequence>MQELRDMNTAATVHHRNVGNFFWIVVFVSALVVAVGIVLLGGWQRRPAPAAPGPRARGLLRLLALVAAAVPAATYLAGLFPWERSGSPVPALVAAVVAADVVVVALALAGPWRRHRVGPPLVVLSVTLATLLLDVLTGSPLELNGLLGYDAIVAGRFTGYGNLSFGLLSVTALLVTAAVAAAAGRRAGPGRARAVTGATVIVIGLLTVAVIGAPSLGRDFGGVLSAMPGFLLLAMLLTHVRVTLLRFAAILLVAVLAVSTVAVLDWAGPPDQRSHLGRFVEQVLTGEAWTVVSRKASANIDILLGSPWRGCCRSRSSPPSGCCVRAGCCGAGPDCRRPTPSSSVPGCWRAP</sequence>
<feature type="transmembrane region" description="Helical" evidence="1">
    <location>
        <begin position="194"/>
        <end position="214"/>
    </location>
</feature>
<feature type="transmembrane region" description="Helical" evidence="1">
    <location>
        <begin position="244"/>
        <end position="264"/>
    </location>
</feature>
<keyword evidence="1" id="KW-0812">Transmembrane</keyword>
<reference evidence="2 3" key="1">
    <citation type="submission" date="2023-12" db="EMBL/GenBank/DDBJ databases">
        <title>Blastococcus brunescens sp. nov., an actonobacterium isolated from sandstone collected in sahara desert.</title>
        <authorList>
            <person name="Gtari M."/>
            <person name="Ghodhbane F."/>
        </authorList>
    </citation>
    <scope>NUCLEOTIDE SEQUENCE [LARGE SCALE GENOMIC DNA]</scope>
    <source>
        <strain evidence="2 3">BMG 8361</strain>
    </source>
</reference>
<feature type="transmembrane region" description="Helical" evidence="1">
    <location>
        <begin position="20"/>
        <end position="41"/>
    </location>
</feature>
<feature type="transmembrane region" description="Helical" evidence="1">
    <location>
        <begin position="88"/>
        <end position="109"/>
    </location>
</feature>
<feature type="transmembrane region" description="Helical" evidence="1">
    <location>
        <begin position="220"/>
        <end position="237"/>
    </location>
</feature>
<keyword evidence="3" id="KW-1185">Reference proteome</keyword>
<organism evidence="2 3">
    <name type="scientific">Blastococcus brunescens</name>
    <dbReference type="NCBI Taxonomy" id="1564165"/>
    <lineage>
        <taxon>Bacteria</taxon>
        <taxon>Bacillati</taxon>
        <taxon>Actinomycetota</taxon>
        <taxon>Actinomycetes</taxon>
        <taxon>Geodermatophilales</taxon>
        <taxon>Geodermatophilaceae</taxon>
        <taxon>Blastococcus</taxon>
    </lineage>
</organism>
<feature type="transmembrane region" description="Helical" evidence="1">
    <location>
        <begin position="161"/>
        <end position="182"/>
    </location>
</feature>
<keyword evidence="1" id="KW-1133">Transmembrane helix</keyword>
<dbReference type="EMBL" id="CP141261">
    <property type="protein sequence ID" value="WRL66334.1"/>
    <property type="molecule type" value="Genomic_DNA"/>
</dbReference>
<evidence type="ECO:0000256" key="1">
    <source>
        <dbReference type="SAM" id="Phobius"/>
    </source>
</evidence>
<dbReference type="Proteomes" id="UP001324287">
    <property type="component" value="Chromosome"/>
</dbReference>
<proteinExistence type="predicted"/>
<accession>A0ABZ1BA25</accession>
<evidence type="ECO:0000313" key="3">
    <source>
        <dbReference type="Proteomes" id="UP001324287"/>
    </source>
</evidence>
<keyword evidence="1" id="KW-0472">Membrane</keyword>
<feature type="transmembrane region" description="Helical" evidence="1">
    <location>
        <begin position="62"/>
        <end position="82"/>
    </location>
</feature>
<feature type="transmembrane region" description="Helical" evidence="1">
    <location>
        <begin position="121"/>
        <end position="141"/>
    </location>
</feature>
<protein>
    <submittedName>
        <fullName evidence="2">Uncharacterized protein</fullName>
    </submittedName>
</protein>
<name>A0ABZ1BA25_9ACTN</name>